<comment type="subcellular location">
    <subcellularLocation>
        <location evidence="1">Cell inner membrane</location>
        <topology evidence="1">Peripheral membrane protein</topology>
    </subcellularLocation>
</comment>
<evidence type="ECO:0000256" key="4">
    <source>
        <dbReference type="ARBA" id="ARBA00022741"/>
    </source>
</evidence>
<evidence type="ECO:0000256" key="2">
    <source>
        <dbReference type="ARBA" id="ARBA00005417"/>
    </source>
</evidence>
<dbReference type="InterPro" id="IPR003593">
    <property type="entry name" value="AAA+_ATPase"/>
</dbReference>
<dbReference type="SMART" id="SM00382">
    <property type="entry name" value="AAA"/>
    <property type="match status" value="1"/>
</dbReference>
<dbReference type="PROSITE" id="PS00211">
    <property type="entry name" value="ABC_TRANSPORTER_1"/>
    <property type="match status" value="1"/>
</dbReference>
<dbReference type="SUPFAM" id="SSF52540">
    <property type="entry name" value="P-loop containing nucleoside triphosphate hydrolases"/>
    <property type="match status" value="1"/>
</dbReference>
<feature type="domain" description="ABC transporter" evidence="6">
    <location>
        <begin position="5"/>
        <end position="239"/>
    </location>
</feature>
<dbReference type="PANTHER" id="PTHR42781">
    <property type="entry name" value="SPERMIDINE/PUTRESCINE IMPORT ATP-BINDING PROTEIN POTA"/>
    <property type="match status" value="1"/>
</dbReference>
<dbReference type="SUPFAM" id="SSF50331">
    <property type="entry name" value="MOP-like"/>
    <property type="match status" value="1"/>
</dbReference>
<dbReference type="Gene3D" id="3.40.50.300">
    <property type="entry name" value="P-loop containing nucleotide triphosphate hydrolases"/>
    <property type="match status" value="1"/>
</dbReference>
<dbReference type="OrthoDB" id="9802264at2"/>
<dbReference type="Pfam" id="PF08402">
    <property type="entry name" value="TOBE_2"/>
    <property type="match status" value="1"/>
</dbReference>
<name>A0A4R3NCW9_9HYPH</name>
<dbReference type="Proteomes" id="UP000295097">
    <property type="component" value="Unassembled WGS sequence"/>
</dbReference>
<keyword evidence="5 7" id="KW-0067">ATP-binding</keyword>
<evidence type="ECO:0000313" key="8">
    <source>
        <dbReference type="Proteomes" id="UP000295097"/>
    </source>
</evidence>
<dbReference type="InterPro" id="IPR013611">
    <property type="entry name" value="Transp-assoc_OB_typ2"/>
</dbReference>
<dbReference type="Gene3D" id="2.40.50.100">
    <property type="match status" value="1"/>
</dbReference>
<dbReference type="InterPro" id="IPR017871">
    <property type="entry name" value="ABC_transporter-like_CS"/>
</dbReference>
<dbReference type="GO" id="GO:0140359">
    <property type="term" value="F:ABC-type transporter activity"/>
    <property type="evidence" value="ECO:0007669"/>
    <property type="project" value="UniProtKB-ARBA"/>
</dbReference>
<protein>
    <submittedName>
        <fullName evidence="7">Iron(III) transport system ATP-binding protein</fullName>
    </submittedName>
</protein>
<evidence type="ECO:0000256" key="1">
    <source>
        <dbReference type="ARBA" id="ARBA00004417"/>
    </source>
</evidence>
<dbReference type="GO" id="GO:0043190">
    <property type="term" value="C:ATP-binding cassette (ABC) transporter complex"/>
    <property type="evidence" value="ECO:0007669"/>
    <property type="project" value="InterPro"/>
</dbReference>
<accession>A0A4R3NCW9</accession>
<comment type="similarity">
    <text evidence="2">Belongs to the ABC transporter superfamily.</text>
</comment>
<dbReference type="GO" id="GO:0016887">
    <property type="term" value="F:ATP hydrolysis activity"/>
    <property type="evidence" value="ECO:0007669"/>
    <property type="project" value="InterPro"/>
</dbReference>
<dbReference type="AlphaFoldDB" id="A0A4R3NCW9"/>
<dbReference type="InterPro" id="IPR050093">
    <property type="entry name" value="ABC_SmlMolc_Importer"/>
</dbReference>
<keyword evidence="8" id="KW-1185">Reference proteome</keyword>
<evidence type="ECO:0000256" key="5">
    <source>
        <dbReference type="ARBA" id="ARBA00022840"/>
    </source>
</evidence>
<dbReference type="Pfam" id="PF00005">
    <property type="entry name" value="ABC_tran"/>
    <property type="match status" value="1"/>
</dbReference>
<dbReference type="GO" id="GO:0005524">
    <property type="term" value="F:ATP binding"/>
    <property type="evidence" value="ECO:0007669"/>
    <property type="project" value="UniProtKB-KW"/>
</dbReference>
<dbReference type="InterPro" id="IPR027417">
    <property type="entry name" value="P-loop_NTPase"/>
</dbReference>
<organism evidence="7 8">
    <name type="scientific">Martelella mediterranea</name>
    <dbReference type="NCBI Taxonomy" id="293089"/>
    <lineage>
        <taxon>Bacteria</taxon>
        <taxon>Pseudomonadati</taxon>
        <taxon>Pseudomonadota</taxon>
        <taxon>Alphaproteobacteria</taxon>
        <taxon>Hyphomicrobiales</taxon>
        <taxon>Aurantimonadaceae</taxon>
        <taxon>Martelella</taxon>
    </lineage>
</organism>
<dbReference type="PROSITE" id="PS50893">
    <property type="entry name" value="ABC_TRANSPORTER_2"/>
    <property type="match status" value="1"/>
</dbReference>
<gene>
    <name evidence="7" type="ORF">EDC90_10596</name>
</gene>
<evidence type="ECO:0000259" key="6">
    <source>
        <dbReference type="PROSITE" id="PS50893"/>
    </source>
</evidence>
<dbReference type="FunFam" id="3.40.50.300:FF:000042">
    <property type="entry name" value="Maltose/maltodextrin ABC transporter, ATP-binding protein"/>
    <property type="match status" value="1"/>
</dbReference>
<dbReference type="InterPro" id="IPR003439">
    <property type="entry name" value="ABC_transporter-like_ATP-bd"/>
</dbReference>
<keyword evidence="3" id="KW-0813">Transport</keyword>
<reference evidence="7 8" key="1">
    <citation type="submission" date="2019-03" db="EMBL/GenBank/DDBJ databases">
        <title>Freshwater and sediment microbial communities from various areas in North America, analyzing microbe dynamics in response to fracking.</title>
        <authorList>
            <person name="Lamendella R."/>
        </authorList>
    </citation>
    <scope>NUCLEOTIDE SEQUENCE [LARGE SCALE GENOMIC DNA]</scope>
    <source>
        <strain evidence="7 8">175.2</strain>
    </source>
</reference>
<keyword evidence="4" id="KW-0547">Nucleotide-binding</keyword>
<evidence type="ECO:0000313" key="7">
    <source>
        <dbReference type="EMBL" id="TCT28533.1"/>
    </source>
</evidence>
<dbReference type="PANTHER" id="PTHR42781:SF4">
    <property type="entry name" value="SPERMIDINE_PUTRESCINE IMPORT ATP-BINDING PROTEIN POTA"/>
    <property type="match status" value="1"/>
</dbReference>
<comment type="caution">
    <text evidence="7">The sequence shown here is derived from an EMBL/GenBank/DDBJ whole genome shotgun (WGS) entry which is preliminary data.</text>
</comment>
<evidence type="ECO:0000256" key="3">
    <source>
        <dbReference type="ARBA" id="ARBA00022448"/>
    </source>
</evidence>
<sequence>MSYKLELNNIVRNYGSFQALKSIDLQIEEGEFISLLGPSGCGKSTTIRLVAGLDNPTDGEIRIDGDLVSSAGGGLPPEKRNIGMVFQSYAVWPHMTVFDNVAFPLKMAGRPKAEIESQVRKTLALVGLDGFETRSATMLSGGQQQRVSLARALAPEPAILLLDEPLSNLDAKLRETMRFEIRAIQQRVGITTIFVTHSQEEALTMSDRVAVMNGGIIQQIGTPEEIYHRPKNGFVAGFVGLANILPALAESCAGDRLRLQIADGISIVCDHAPDLDGKRCQAMIRPESITVSPGDALEASGDLNSVRGVIDRVSFGGNVVDYFITSPGTDLTWRAQTNPKKLLASGTEVTMTFGADDVRVLPLDPK</sequence>
<dbReference type="RefSeq" id="WP_132314222.1">
    <property type="nucleotide sequence ID" value="NZ_SMAR01000059.1"/>
</dbReference>
<proteinExistence type="inferred from homology"/>
<dbReference type="EMBL" id="SMAR01000059">
    <property type="protein sequence ID" value="TCT28533.1"/>
    <property type="molecule type" value="Genomic_DNA"/>
</dbReference>
<dbReference type="InterPro" id="IPR008995">
    <property type="entry name" value="Mo/tungstate-bd_C_term_dom"/>
</dbReference>